<organism evidence="1 2">
    <name type="scientific">Gemmatimonas groenlandica</name>
    <dbReference type="NCBI Taxonomy" id="2732249"/>
    <lineage>
        <taxon>Bacteria</taxon>
        <taxon>Pseudomonadati</taxon>
        <taxon>Gemmatimonadota</taxon>
        <taxon>Gemmatimonadia</taxon>
        <taxon>Gemmatimonadales</taxon>
        <taxon>Gemmatimonadaceae</taxon>
        <taxon>Gemmatimonas</taxon>
    </lineage>
</organism>
<name>A0A6M4IU54_9BACT</name>
<dbReference type="Gene3D" id="1.10.1070.11">
    <property type="entry name" value="Phosphatidylinositol 3-/4-kinase, catalytic domain"/>
    <property type="match status" value="1"/>
</dbReference>
<evidence type="ECO:0000313" key="2">
    <source>
        <dbReference type="Proteomes" id="UP000500938"/>
    </source>
</evidence>
<sequence length="328" mass="36994">MPLPRDFYPSAVTECKVLKAGKVYLLTLSDDTQVVIKAESQNFTITDRQEERKKMDFGFKLSAKLGSSGETRVMDQMEVKRLDKLKSMFSDPSYDWDIALDPRYNAQTSWLLMEAVPGLSNLDDLIGKGKEFEALKMVWALHDKENLVAFGKILAMDCFLGNSDRFVVDDSSADDPIKNYGNVFFQKKADKSLRVVGIDPMDPNSGWAKLDQDILTCTTAAQNRAGTFSEESKQWPGLILLSDRRMRDLGKRCLRACMNEVITKAKFDAKAAKTWQARGKHFDLVEKGMKKGRDEIKMLSKLRVNVSAGRAKAPNGLQSRMRALGWIK</sequence>
<gene>
    <name evidence="1" type="ORF">HKW67_17995</name>
</gene>
<accession>A0A6M4IU54</accession>
<dbReference type="RefSeq" id="WP_171226703.1">
    <property type="nucleotide sequence ID" value="NZ_CP053085.1"/>
</dbReference>
<evidence type="ECO:0000313" key="1">
    <source>
        <dbReference type="EMBL" id="QJR37269.1"/>
    </source>
</evidence>
<dbReference type="Proteomes" id="UP000500938">
    <property type="component" value="Chromosome"/>
</dbReference>
<keyword evidence="2" id="KW-1185">Reference proteome</keyword>
<dbReference type="KEGG" id="ggr:HKW67_17995"/>
<proteinExistence type="predicted"/>
<dbReference type="EMBL" id="CP053085">
    <property type="protein sequence ID" value="QJR37269.1"/>
    <property type="molecule type" value="Genomic_DNA"/>
</dbReference>
<dbReference type="AlphaFoldDB" id="A0A6M4IU54"/>
<protein>
    <recommendedName>
        <fullName evidence="3">Actin-fragmin kinase catalytic domain-containing protein</fullName>
    </recommendedName>
</protein>
<reference evidence="1 2" key="1">
    <citation type="submission" date="2020-05" db="EMBL/GenBank/DDBJ databases">
        <title>Complete genome sequence of Gemmatimonas greenlandica TET16.</title>
        <authorList>
            <person name="Zeng Y."/>
        </authorList>
    </citation>
    <scope>NUCLEOTIDE SEQUENCE [LARGE SCALE GENOMIC DNA]</scope>
    <source>
        <strain evidence="1 2">TET16</strain>
    </source>
</reference>
<dbReference type="InterPro" id="IPR036940">
    <property type="entry name" value="PI3/4_kinase_cat_sf"/>
</dbReference>
<evidence type="ECO:0008006" key="3">
    <source>
        <dbReference type="Google" id="ProtNLM"/>
    </source>
</evidence>